<dbReference type="InterPro" id="IPR046829">
    <property type="entry name" value="Calmod_bind_C"/>
</dbReference>
<evidence type="ECO:0000313" key="12">
    <source>
        <dbReference type="Proteomes" id="UP000000768"/>
    </source>
</evidence>
<keyword evidence="4" id="KW-0238">DNA-binding</keyword>
<evidence type="ECO:0000259" key="9">
    <source>
        <dbReference type="Pfam" id="PF20451"/>
    </source>
</evidence>
<dbReference type="EMBL" id="CM000760">
    <property type="protein sequence ID" value="OQU92735.1"/>
    <property type="molecule type" value="Genomic_DNA"/>
</dbReference>
<gene>
    <name evidence="11" type="ORF">SORBI_3001G399400</name>
</gene>
<dbReference type="PANTHER" id="PTHR31713">
    <property type="entry name" value="OS02G0177800 PROTEIN"/>
    <property type="match status" value="1"/>
</dbReference>
<evidence type="ECO:0000256" key="4">
    <source>
        <dbReference type="ARBA" id="ARBA00023125"/>
    </source>
</evidence>
<dbReference type="GO" id="GO:0080142">
    <property type="term" value="P:regulation of salicylic acid biosynthetic process"/>
    <property type="evidence" value="ECO:0000318"/>
    <property type="project" value="GO_Central"/>
</dbReference>
<dbReference type="GO" id="GO:0043565">
    <property type="term" value="F:sequence-specific DNA binding"/>
    <property type="evidence" value="ECO:0000318"/>
    <property type="project" value="GO_Central"/>
</dbReference>
<dbReference type="GO" id="GO:0005516">
    <property type="term" value="F:calmodulin binding"/>
    <property type="evidence" value="ECO:0007669"/>
    <property type="project" value="InterPro"/>
</dbReference>
<dbReference type="GO" id="GO:0003700">
    <property type="term" value="F:DNA-binding transcription factor activity"/>
    <property type="evidence" value="ECO:0000318"/>
    <property type="project" value="GO_Central"/>
</dbReference>
<feature type="domain" description="Calmodulin binding protein C-terminal" evidence="10">
    <location>
        <begin position="321"/>
        <end position="381"/>
    </location>
</feature>
<dbReference type="Gramene" id="OQU92735">
    <property type="protein sequence ID" value="OQU92735"/>
    <property type="gene ID" value="SORBI_3001G399400"/>
</dbReference>
<comment type="subcellular location">
    <subcellularLocation>
        <location evidence="1">Nucleus</location>
    </subcellularLocation>
</comment>
<dbReference type="InterPro" id="IPR046831">
    <property type="entry name" value="Calmodulin_bind_N"/>
</dbReference>
<dbReference type="KEGG" id="sbi:8084010"/>
<proteinExistence type="inferred from homology"/>
<comment type="similarity">
    <text evidence="2">Belongs to the plant ACBP60 protein family.</text>
</comment>
<feature type="domain" description="Calmodulin binding protein-like N-terminal" evidence="8">
    <location>
        <begin position="91"/>
        <end position="238"/>
    </location>
</feature>
<accession>A0A1Z5SAG6</accession>
<feature type="domain" description="Calmodulin binding protein central" evidence="9">
    <location>
        <begin position="251"/>
        <end position="316"/>
    </location>
</feature>
<evidence type="ECO:0000256" key="3">
    <source>
        <dbReference type="ARBA" id="ARBA00023015"/>
    </source>
</evidence>
<keyword evidence="3" id="KW-0805">Transcription regulation</keyword>
<reference evidence="12" key="2">
    <citation type="journal article" date="2018" name="Plant J.">
        <title>The Sorghum bicolor reference genome: improved assembly, gene annotations, a transcriptome atlas, and signatures of genome organization.</title>
        <authorList>
            <person name="McCormick R.F."/>
            <person name="Truong S.K."/>
            <person name="Sreedasyam A."/>
            <person name="Jenkins J."/>
            <person name="Shu S."/>
            <person name="Sims D."/>
            <person name="Kennedy M."/>
            <person name="Amirebrahimi M."/>
            <person name="Weers B.D."/>
            <person name="McKinley B."/>
            <person name="Mattison A."/>
            <person name="Morishige D.T."/>
            <person name="Grimwood J."/>
            <person name="Schmutz J."/>
            <person name="Mullet J.E."/>
        </authorList>
    </citation>
    <scope>NUCLEOTIDE SEQUENCE [LARGE SCALE GENOMIC DNA]</scope>
    <source>
        <strain evidence="12">cv. BTx623</strain>
    </source>
</reference>
<sequence>MDLKRALDVEEEVVDGDEDELAGCPDAKRRRTFVNSSMQEAIGAQYMQRHLPKLEPFLRRVVQEEVHNVLIRHIDSANRLPLQLKTTSKRYKLQFQGNLPQTLFTGNRVEAENKQPLRLVLTDAATNQTVTSGPLSSMKVELLVLDGDFNADERLEHTEKEFSESVVFEREGKRPLLSGEVIIVLEKGTASIRDISFTDNSSWIRSRKFRLGARMSRASTIEERVQEAVSNPFLVKDHRGEVYKKHHPPALADDVWRLEKIGKDGVFHKKLADFGIHTVQDFLRNLVMDQYGLRSLLGSGMSNKMWESTVEHARECVLDDKLYSYCSGHGIVLLFNCIHEVVGVIVGSHCFTLSALTPTQKALVVKLQQDAYKFPDRIAEFKVQSQSAADQQPPAAAVQAPPAPLPVPAAQMLGLPHGHGVVVQPSAGAPASSHDGHGLLLNPQLLQHHQQQQPQPLSEALEDVLQSASAAHQLNAAEPWFPSFGAGGFDARDPFDVQFSGSQPCGLLLSSTGARL</sequence>
<dbReference type="Pfam" id="PF20451">
    <property type="entry name" value="Calmod_bind_M"/>
    <property type="match status" value="1"/>
</dbReference>
<evidence type="ECO:0000259" key="10">
    <source>
        <dbReference type="Pfam" id="PF20452"/>
    </source>
</evidence>
<dbReference type="eggNOG" id="ENOG502QWE3">
    <property type="taxonomic scope" value="Eukaryota"/>
</dbReference>
<dbReference type="InterPro" id="IPR012416">
    <property type="entry name" value="CBP60"/>
</dbReference>
<keyword evidence="12" id="KW-1185">Reference proteome</keyword>
<name>A0A1Z5SAG6_SORBI</name>
<dbReference type="Pfam" id="PF07887">
    <property type="entry name" value="Calmodulin_bind"/>
    <property type="match status" value="1"/>
</dbReference>
<dbReference type="OrthoDB" id="748178at2759"/>
<evidence type="ECO:0000256" key="6">
    <source>
        <dbReference type="ARBA" id="ARBA00023163"/>
    </source>
</evidence>
<dbReference type="OMA" id="RMARPLY"/>
<keyword evidence="5" id="KW-0010">Activator</keyword>
<dbReference type="GO" id="GO:0005634">
    <property type="term" value="C:nucleus"/>
    <property type="evidence" value="ECO:0000318"/>
    <property type="project" value="GO_Central"/>
</dbReference>
<protein>
    <recommendedName>
        <fullName evidence="13">Calmodulin-binding protein</fullName>
    </recommendedName>
</protein>
<dbReference type="STRING" id="4558.A0A1Z5SAG6"/>
<dbReference type="Pfam" id="PF20452">
    <property type="entry name" value="Calmod_bind_C"/>
    <property type="match status" value="1"/>
</dbReference>
<evidence type="ECO:0008006" key="13">
    <source>
        <dbReference type="Google" id="ProtNLM"/>
    </source>
</evidence>
<evidence type="ECO:0000256" key="2">
    <source>
        <dbReference type="ARBA" id="ARBA00007214"/>
    </source>
</evidence>
<dbReference type="InParanoid" id="A0A1Z5SAG6"/>
<evidence type="ECO:0000256" key="1">
    <source>
        <dbReference type="ARBA" id="ARBA00004123"/>
    </source>
</evidence>
<evidence type="ECO:0000313" key="11">
    <source>
        <dbReference type="EMBL" id="OQU92735.1"/>
    </source>
</evidence>
<evidence type="ECO:0000259" key="8">
    <source>
        <dbReference type="Pfam" id="PF07887"/>
    </source>
</evidence>
<dbReference type="AlphaFoldDB" id="A0A1Z5SAG6"/>
<organism evidence="11 12">
    <name type="scientific">Sorghum bicolor</name>
    <name type="common">Sorghum</name>
    <name type="synonym">Sorghum vulgare</name>
    <dbReference type="NCBI Taxonomy" id="4558"/>
    <lineage>
        <taxon>Eukaryota</taxon>
        <taxon>Viridiplantae</taxon>
        <taxon>Streptophyta</taxon>
        <taxon>Embryophyta</taxon>
        <taxon>Tracheophyta</taxon>
        <taxon>Spermatophyta</taxon>
        <taxon>Magnoliopsida</taxon>
        <taxon>Liliopsida</taxon>
        <taxon>Poales</taxon>
        <taxon>Poaceae</taxon>
        <taxon>PACMAD clade</taxon>
        <taxon>Panicoideae</taxon>
        <taxon>Andropogonodae</taxon>
        <taxon>Andropogoneae</taxon>
        <taxon>Sorghinae</taxon>
        <taxon>Sorghum</taxon>
    </lineage>
</organism>
<keyword evidence="6" id="KW-0804">Transcription</keyword>
<reference evidence="11 12" key="1">
    <citation type="journal article" date="2009" name="Nature">
        <title>The Sorghum bicolor genome and the diversification of grasses.</title>
        <authorList>
            <person name="Paterson A.H."/>
            <person name="Bowers J.E."/>
            <person name="Bruggmann R."/>
            <person name="Dubchak I."/>
            <person name="Grimwood J."/>
            <person name="Gundlach H."/>
            <person name="Haberer G."/>
            <person name="Hellsten U."/>
            <person name="Mitros T."/>
            <person name="Poliakov A."/>
            <person name="Schmutz J."/>
            <person name="Spannagl M."/>
            <person name="Tang H."/>
            <person name="Wang X."/>
            <person name="Wicker T."/>
            <person name="Bharti A.K."/>
            <person name="Chapman J."/>
            <person name="Feltus F.A."/>
            <person name="Gowik U."/>
            <person name="Grigoriev I.V."/>
            <person name="Lyons E."/>
            <person name="Maher C.A."/>
            <person name="Martis M."/>
            <person name="Narechania A."/>
            <person name="Otillar R.P."/>
            <person name="Penning B.W."/>
            <person name="Salamov A.A."/>
            <person name="Wang Y."/>
            <person name="Zhang L."/>
            <person name="Carpita N.C."/>
            <person name="Freeling M."/>
            <person name="Gingle A.R."/>
            <person name="Hash C.T."/>
            <person name="Keller B."/>
            <person name="Klein P."/>
            <person name="Kresovich S."/>
            <person name="McCann M.C."/>
            <person name="Ming R."/>
            <person name="Peterson D.G."/>
            <person name="Mehboob-ur-Rahman"/>
            <person name="Ware D."/>
            <person name="Westhoff P."/>
            <person name="Mayer K.F."/>
            <person name="Messing J."/>
            <person name="Rokhsar D.S."/>
        </authorList>
    </citation>
    <scope>NUCLEOTIDE SEQUENCE [LARGE SCALE GENOMIC DNA]</scope>
    <source>
        <strain evidence="12">cv. BTx623</strain>
    </source>
</reference>
<dbReference type="PANTHER" id="PTHR31713:SF43">
    <property type="entry name" value="CALMODULIN-BINDING PROTEIN 60 G"/>
    <property type="match status" value="1"/>
</dbReference>
<dbReference type="InterPro" id="IPR046830">
    <property type="entry name" value="Calmod_bind_M"/>
</dbReference>
<evidence type="ECO:0000256" key="7">
    <source>
        <dbReference type="ARBA" id="ARBA00023242"/>
    </source>
</evidence>
<keyword evidence="7" id="KW-0539">Nucleus</keyword>
<evidence type="ECO:0000256" key="5">
    <source>
        <dbReference type="ARBA" id="ARBA00023159"/>
    </source>
</evidence>
<dbReference type="Proteomes" id="UP000000768">
    <property type="component" value="Chromosome 1"/>
</dbReference>